<dbReference type="InterPro" id="IPR027417">
    <property type="entry name" value="P-loop_NTPase"/>
</dbReference>
<evidence type="ECO:0000259" key="5">
    <source>
        <dbReference type="Pfam" id="PF00270"/>
    </source>
</evidence>
<dbReference type="InterPro" id="IPR011545">
    <property type="entry name" value="DEAD/DEAH_box_helicase_dom"/>
</dbReference>
<keyword evidence="4" id="KW-0067">ATP-binding</keyword>
<dbReference type="InterPro" id="IPR050079">
    <property type="entry name" value="DEAD_box_RNA_helicase"/>
</dbReference>
<gene>
    <name evidence="6" type="ORF">AGLY_009912</name>
</gene>
<protein>
    <recommendedName>
        <fullName evidence="5">DEAD/DEAH-box helicase domain-containing protein</fullName>
    </recommendedName>
</protein>
<feature type="domain" description="DEAD/DEAH-box helicase" evidence="5">
    <location>
        <begin position="263"/>
        <end position="357"/>
    </location>
</feature>
<feature type="non-terminal residue" evidence="6">
    <location>
        <position position="362"/>
    </location>
</feature>
<evidence type="ECO:0000313" key="6">
    <source>
        <dbReference type="EMBL" id="KAE9532289.1"/>
    </source>
</evidence>
<accession>A0A6G0TGI6</accession>
<dbReference type="GO" id="GO:0016787">
    <property type="term" value="F:hydrolase activity"/>
    <property type="evidence" value="ECO:0007669"/>
    <property type="project" value="UniProtKB-KW"/>
</dbReference>
<dbReference type="GO" id="GO:0005524">
    <property type="term" value="F:ATP binding"/>
    <property type="evidence" value="ECO:0007669"/>
    <property type="project" value="UniProtKB-KW"/>
</dbReference>
<dbReference type="PANTHER" id="PTHR47959:SF1">
    <property type="entry name" value="ATP-DEPENDENT RNA HELICASE DBPA"/>
    <property type="match status" value="1"/>
</dbReference>
<dbReference type="EMBL" id="VYZN01000039">
    <property type="protein sequence ID" value="KAE9532289.1"/>
    <property type="molecule type" value="Genomic_DNA"/>
</dbReference>
<dbReference type="AlphaFoldDB" id="A0A6G0TGI6"/>
<keyword evidence="3" id="KW-0347">Helicase</keyword>
<evidence type="ECO:0000313" key="7">
    <source>
        <dbReference type="Proteomes" id="UP000475862"/>
    </source>
</evidence>
<dbReference type="SUPFAM" id="SSF52540">
    <property type="entry name" value="P-loop containing nucleoside triphosphate hydrolases"/>
    <property type="match status" value="1"/>
</dbReference>
<keyword evidence="7" id="KW-1185">Reference proteome</keyword>
<dbReference type="Gene3D" id="3.40.50.300">
    <property type="entry name" value="P-loop containing nucleotide triphosphate hydrolases"/>
    <property type="match status" value="1"/>
</dbReference>
<dbReference type="Pfam" id="PF00270">
    <property type="entry name" value="DEAD"/>
    <property type="match status" value="1"/>
</dbReference>
<dbReference type="GO" id="GO:0003724">
    <property type="term" value="F:RNA helicase activity"/>
    <property type="evidence" value="ECO:0007669"/>
    <property type="project" value="TreeGrafter"/>
</dbReference>
<sequence length="362" mass="41396">MDETDRAINKFDFIDIGTSRPMDYDIKMKPQEIKKKYFIEVENKRYKCVFCKQTYKENVTRMVLHFQSCKKVPSSINKTTPNQLDTYFLQHQNDSSLNSTSAIKNIQDQNSNLKQGNITSFMDGMNSNEQSTNNLKDYLTINEFLYIEKISMANIHSIAEISKNATVVENDLGRQISNTGYCSPGSSRDTESRLEQETNKSACIPSNFQKIYITSNNKKNWKVTVHGINNTVFNEMQQSMRCNGIHASLYKNVYKLNYQRTTVIQEYAMPIIMNGKDIIARTQNGSGKTTAIAISILDNLLKNVSKINVDSHRSDPLAVIVVPTKQRVQHIYNVIHRLSKNNSIKCGPLFNKSLSDQKNEIQ</sequence>
<evidence type="ECO:0000256" key="1">
    <source>
        <dbReference type="ARBA" id="ARBA00022741"/>
    </source>
</evidence>
<evidence type="ECO:0000256" key="2">
    <source>
        <dbReference type="ARBA" id="ARBA00022801"/>
    </source>
</evidence>
<name>A0A6G0TGI6_APHGL</name>
<proteinExistence type="predicted"/>
<dbReference type="GO" id="GO:0003676">
    <property type="term" value="F:nucleic acid binding"/>
    <property type="evidence" value="ECO:0007669"/>
    <property type="project" value="InterPro"/>
</dbReference>
<evidence type="ECO:0000256" key="4">
    <source>
        <dbReference type="ARBA" id="ARBA00022840"/>
    </source>
</evidence>
<keyword evidence="2" id="KW-0378">Hydrolase</keyword>
<dbReference type="PANTHER" id="PTHR47959">
    <property type="entry name" value="ATP-DEPENDENT RNA HELICASE RHLE-RELATED"/>
    <property type="match status" value="1"/>
</dbReference>
<keyword evidence="1" id="KW-0547">Nucleotide-binding</keyword>
<organism evidence="6 7">
    <name type="scientific">Aphis glycines</name>
    <name type="common">Soybean aphid</name>
    <dbReference type="NCBI Taxonomy" id="307491"/>
    <lineage>
        <taxon>Eukaryota</taxon>
        <taxon>Metazoa</taxon>
        <taxon>Ecdysozoa</taxon>
        <taxon>Arthropoda</taxon>
        <taxon>Hexapoda</taxon>
        <taxon>Insecta</taxon>
        <taxon>Pterygota</taxon>
        <taxon>Neoptera</taxon>
        <taxon>Paraneoptera</taxon>
        <taxon>Hemiptera</taxon>
        <taxon>Sternorrhyncha</taxon>
        <taxon>Aphidomorpha</taxon>
        <taxon>Aphidoidea</taxon>
        <taxon>Aphididae</taxon>
        <taxon>Aphidini</taxon>
        <taxon>Aphis</taxon>
        <taxon>Aphis</taxon>
    </lineage>
</organism>
<comment type="caution">
    <text evidence="6">The sequence shown here is derived from an EMBL/GenBank/DDBJ whole genome shotgun (WGS) entry which is preliminary data.</text>
</comment>
<dbReference type="Proteomes" id="UP000475862">
    <property type="component" value="Unassembled WGS sequence"/>
</dbReference>
<dbReference type="OrthoDB" id="6625819at2759"/>
<reference evidence="6 7" key="1">
    <citation type="submission" date="2019-08" db="EMBL/GenBank/DDBJ databases">
        <title>The genome of the soybean aphid Biotype 1, its phylome, world population structure and adaptation to the North American continent.</title>
        <authorList>
            <person name="Giordano R."/>
            <person name="Donthu R.K."/>
            <person name="Hernandez A.G."/>
            <person name="Wright C.L."/>
            <person name="Zimin A.V."/>
        </authorList>
    </citation>
    <scope>NUCLEOTIDE SEQUENCE [LARGE SCALE GENOMIC DNA]</scope>
    <source>
        <tissue evidence="6">Whole aphids</tissue>
    </source>
</reference>
<dbReference type="GO" id="GO:0005829">
    <property type="term" value="C:cytosol"/>
    <property type="evidence" value="ECO:0007669"/>
    <property type="project" value="TreeGrafter"/>
</dbReference>
<evidence type="ECO:0000256" key="3">
    <source>
        <dbReference type="ARBA" id="ARBA00022806"/>
    </source>
</evidence>